<evidence type="ECO:0000259" key="19">
    <source>
        <dbReference type="PROSITE" id="PS50894"/>
    </source>
</evidence>
<keyword evidence="10" id="KW-0902">Two-component regulatory system</keyword>
<feature type="transmembrane region" description="Helical" evidence="14">
    <location>
        <begin position="41"/>
        <end position="58"/>
    </location>
</feature>
<evidence type="ECO:0000256" key="9">
    <source>
        <dbReference type="ARBA" id="ARBA00022989"/>
    </source>
</evidence>
<dbReference type="Gene3D" id="3.30.450.20">
    <property type="entry name" value="PAS domain"/>
    <property type="match status" value="3"/>
</dbReference>
<feature type="domain" description="Histidine kinase" evidence="15">
    <location>
        <begin position="487"/>
        <end position="708"/>
    </location>
</feature>
<evidence type="ECO:0000259" key="17">
    <source>
        <dbReference type="PROSITE" id="PS50112"/>
    </source>
</evidence>
<evidence type="ECO:0000256" key="4">
    <source>
        <dbReference type="ARBA" id="ARBA00022475"/>
    </source>
</evidence>
<dbReference type="CDD" id="cd17546">
    <property type="entry name" value="REC_hyHK_CKI1_RcsC-like"/>
    <property type="match status" value="2"/>
</dbReference>
<dbReference type="Gene3D" id="3.30.565.10">
    <property type="entry name" value="Histidine kinase-like ATPase, C-terminal domain"/>
    <property type="match status" value="1"/>
</dbReference>
<dbReference type="SMART" id="SM00091">
    <property type="entry name" value="PAS"/>
    <property type="match status" value="2"/>
</dbReference>
<dbReference type="SUPFAM" id="SSF52172">
    <property type="entry name" value="CheY-like"/>
    <property type="match status" value="2"/>
</dbReference>
<evidence type="ECO:0000256" key="11">
    <source>
        <dbReference type="ARBA" id="ARBA00023136"/>
    </source>
</evidence>
<dbReference type="PROSITE" id="PS50110">
    <property type="entry name" value="RESPONSE_REGULATORY"/>
    <property type="match status" value="2"/>
</dbReference>
<dbReference type="Pfam" id="PF13426">
    <property type="entry name" value="PAS_9"/>
    <property type="match status" value="2"/>
</dbReference>
<evidence type="ECO:0000259" key="15">
    <source>
        <dbReference type="PROSITE" id="PS50109"/>
    </source>
</evidence>
<proteinExistence type="predicted"/>
<dbReference type="PROSITE" id="PS50112">
    <property type="entry name" value="PAS"/>
    <property type="match status" value="1"/>
</dbReference>
<evidence type="ECO:0000256" key="3">
    <source>
        <dbReference type="ARBA" id="ARBA00012438"/>
    </source>
</evidence>
<keyword evidence="6 14" id="KW-0812">Transmembrane</keyword>
<dbReference type="InterPro" id="IPR036641">
    <property type="entry name" value="HPT_dom_sf"/>
</dbReference>
<evidence type="ECO:0000256" key="8">
    <source>
        <dbReference type="ARBA" id="ARBA00022840"/>
    </source>
</evidence>
<feature type="domain" description="PAC" evidence="18">
    <location>
        <begin position="165"/>
        <end position="218"/>
    </location>
</feature>
<comment type="caution">
    <text evidence="20">The sequence shown here is derived from an EMBL/GenBank/DDBJ whole genome shotgun (WGS) entry which is preliminary data.</text>
</comment>
<feature type="transmembrane region" description="Helical" evidence="14">
    <location>
        <begin position="14"/>
        <end position="34"/>
    </location>
</feature>
<dbReference type="SMART" id="SM00448">
    <property type="entry name" value="REC"/>
    <property type="match status" value="2"/>
</dbReference>
<dbReference type="InterPro" id="IPR011006">
    <property type="entry name" value="CheY-like_superfamily"/>
</dbReference>
<evidence type="ECO:0000256" key="7">
    <source>
        <dbReference type="ARBA" id="ARBA00022741"/>
    </source>
</evidence>
<keyword evidence="11 14" id="KW-0472">Membrane</keyword>
<feature type="domain" description="HPt" evidence="19">
    <location>
        <begin position="1020"/>
        <end position="1115"/>
    </location>
</feature>
<dbReference type="Pfam" id="PF00512">
    <property type="entry name" value="HisKA"/>
    <property type="match status" value="1"/>
</dbReference>
<evidence type="ECO:0000256" key="13">
    <source>
        <dbReference type="PROSITE-ProRule" id="PRU00169"/>
    </source>
</evidence>
<dbReference type="PANTHER" id="PTHR45339">
    <property type="entry name" value="HYBRID SIGNAL TRANSDUCTION HISTIDINE KINASE J"/>
    <property type="match status" value="1"/>
</dbReference>
<dbReference type="PROSITE" id="PS50109">
    <property type="entry name" value="HIS_KIN"/>
    <property type="match status" value="1"/>
</dbReference>
<dbReference type="InterPro" id="IPR036890">
    <property type="entry name" value="HATPase_C_sf"/>
</dbReference>
<dbReference type="InterPro" id="IPR000700">
    <property type="entry name" value="PAS-assoc_C"/>
</dbReference>
<feature type="domain" description="PAS" evidence="17">
    <location>
        <begin position="351"/>
        <end position="390"/>
    </location>
</feature>
<evidence type="ECO:0000256" key="10">
    <source>
        <dbReference type="ARBA" id="ARBA00023012"/>
    </source>
</evidence>
<evidence type="ECO:0000259" key="16">
    <source>
        <dbReference type="PROSITE" id="PS50110"/>
    </source>
</evidence>
<feature type="modified residue" description="4-aspartylphosphate" evidence="13">
    <location>
        <position position="777"/>
    </location>
</feature>
<keyword evidence="5 13" id="KW-0597">Phosphoprotein</keyword>
<evidence type="ECO:0000256" key="14">
    <source>
        <dbReference type="SAM" id="Phobius"/>
    </source>
</evidence>
<comment type="subcellular location">
    <subcellularLocation>
        <location evidence="2">Cell membrane</location>
        <topology evidence="2">Multi-pass membrane protein</topology>
    </subcellularLocation>
</comment>
<dbReference type="PROSITE" id="PS50113">
    <property type="entry name" value="PAC"/>
    <property type="match status" value="2"/>
</dbReference>
<dbReference type="InterPro" id="IPR036097">
    <property type="entry name" value="HisK_dim/P_sf"/>
</dbReference>
<evidence type="ECO:0000313" key="21">
    <source>
        <dbReference type="Proteomes" id="UP001596473"/>
    </source>
</evidence>
<dbReference type="InterPro" id="IPR000014">
    <property type="entry name" value="PAS"/>
</dbReference>
<reference evidence="21" key="1">
    <citation type="journal article" date="2019" name="Int. J. Syst. Evol. Microbiol.">
        <title>The Global Catalogue of Microorganisms (GCM) 10K type strain sequencing project: providing services to taxonomists for standard genome sequencing and annotation.</title>
        <authorList>
            <consortium name="The Broad Institute Genomics Platform"/>
            <consortium name="The Broad Institute Genome Sequencing Center for Infectious Disease"/>
            <person name="Wu L."/>
            <person name="Ma J."/>
        </authorList>
    </citation>
    <scope>NUCLEOTIDE SEQUENCE [LARGE SCALE GENOMIC DNA]</scope>
    <source>
        <strain evidence="21">CCUG 62945</strain>
    </source>
</reference>
<evidence type="ECO:0000256" key="6">
    <source>
        <dbReference type="ARBA" id="ARBA00022692"/>
    </source>
</evidence>
<dbReference type="Gene3D" id="3.40.50.2300">
    <property type="match status" value="2"/>
</dbReference>
<dbReference type="InterPro" id="IPR004358">
    <property type="entry name" value="Sig_transdc_His_kin-like_C"/>
</dbReference>
<dbReference type="Proteomes" id="UP001596473">
    <property type="component" value="Unassembled WGS sequence"/>
</dbReference>
<dbReference type="EMBL" id="JBHTBQ010000011">
    <property type="protein sequence ID" value="MFC7419594.1"/>
    <property type="molecule type" value="Genomic_DNA"/>
</dbReference>
<keyword evidence="21" id="KW-1185">Reference proteome</keyword>
<comment type="caution">
    <text evidence="12">Lacks conserved residue(s) required for the propagation of feature annotation.</text>
</comment>
<sequence length="1121" mass="125040">MLQRFFQSSLGKRIAMQLCSALILCIFGAILYFASDITSQILLGLLILAFAALFFLLAEQSKSAKSELQAVIDHARRDAQIVRQQVIGISNALPLVVFQMQTSRQGVHHYNVINDRIKEVLGVSAEVLRLDPEQRWRNVHPDDKAYAQQALRAASIAFREGGSSQAVEMIVRFYFDDTLHWILFSGTPSSVEVDDSVIWNGFYQDISERKRAEDELRDSEAYNKMLFQESHRPIVIHDPEGGGYIDCNPAAIKINGLTCREELLGKSPIDFSAPFQYDGTDSKTAIAQQDHFALEQGIETFEWRCQRANGEIWDAMVNLMLFNYRGRKLLQINLDDITERKRIEKNNLFNRYVVENAGPMIWIDTETAKITYANKAALEHFGYSYEQCLGMFVSDFDPDFDMENFPRNLNILRETGKPVNFESRHRRANGEMLNVDITIFLAEDDERVQIITTVKDITAQKIAEAEMIRAKEIAEDAARMKSDFLANMSHEIRTPMNAILGLSYLTLKTDLDDRQNDYLQKIQQSGQHLLGIINDVLDFSKIEAGKLSVEKCEFDLEALLDNVANLISEKASDKGLELIFDSGLDVPNYLVGDSLRLSQILINYANNAIKFTEYGEIEVMIRVRERYENEALLYFSVRDTGIGLSSEQIGRLFQSFQQADTSTSRKYGGTGLGLAISKKLAELMGGEVGVESEYGRGATFWFTAKLGLSTQTRPAHLPRLNLRGRHILVVDDNQSARMVLADMLSSMSFIVEQASSGLEAIKAVQQATNPFDVVLLDWQMPGITGVETARRIQALKLVMSPQMAIITAYGRDDVLPECKEIGIEYILNKPVNASIMFDSLMHLLGSAKAELAVRPLRSFEGAAYLQGVRVLLAEDNLLNQMVASEMLSGLGLSVDVAENGLCALEMAQACAYELVLMDMQMPEMDGLEATRRIRALPSLAHLPIVAMTANAMQVDRDRCMEAGMVDFVTKPIEPDELYKTLLRWIKPRAEQEAALPSIVLPLPEKITGLDREKGLRSVGGEVSRYLAMLHGFSHHQTVVDEIRVALAANDQAKAARLANAFKGEAGNIGASSLHRVAAAVEQGIQTATLREETLSVLHASLIKQIAAIHAALSVIPHDALH</sequence>
<dbReference type="SUPFAM" id="SSF55874">
    <property type="entry name" value="ATPase domain of HSP90 chaperone/DNA topoisomerase II/histidine kinase"/>
    <property type="match status" value="1"/>
</dbReference>
<dbReference type="CDD" id="cd16922">
    <property type="entry name" value="HATPase_EvgS-ArcB-TorS-like"/>
    <property type="match status" value="1"/>
</dbReference>
<keyword evidence="9 14" id="KW-1133">Transmembrane helix</keyword>
<dbReference type="Pfam" id="PF01627">
    <property type="entry name" value="Hpt"/>
    <property type="match status" value="1"/>
</dbReference>
<dbReference type="SUPFAM" id="SSF47384">
    <property type="entry name" value="Homodimeric domain of signal transducing histidine kinase"/>
    <property type="match status" value="1"/>
</dbReference>
<keyword evidence="8" id="KW-0067">ATP-binding</keyword>
<dbReference type="PANTHER" id="PTHR45339:SF1">
    <property type="entry name" value="HYBRID SIGNAL TRANSDUCTION HISTIDINE KINASE J"/>
    <property type="match status" value="1"/>
</dbReference>
<feature type="domain" description="Response regulatory" evidence="16">
    <location>
        <begin position="869"/>
        <end position="985"/>
    </location>
</feature>
<dbReference type="SMART" id="SM00388">
    <property type="entry name" value="HisKA"/>
    <property type="match status" value="1"/>
</dbReference>
<dbReference type="Pfam" id="PF00072">
    <property type="entry name" value="Response_reg"/>
    <property type="match status" value="2"/>
</dbReference>
<dbReference type="InterPro" id="IPR003594">
    <property type="entry name" value="HATPase_dom"/>
</dbReference>
<dbReference type="SUPFAM" id="SSF47226">
    <property type="entry name" value="Histidine-containing phosphotransfer domain, HPT domain"/>
    <property type="match status" value="1"/>
</dbReference>
<evidence type="ECO:0000256" key="12">
    <source>
        <dbReference type="PROSITE-ProRule" id="PRU00110"/>
    </source>
</evidence>
<dbReference type="InterPro" id="IPR008207">
    <property type="entry name" value="Sig_transdc_His_kin_Hpt_dom"/>
</dbReference>
<feature type="modified residue" description="4-aspartylphosphate" evidence="13">
    <location>
        <position position="918"/>
    </location>
</feature>
<accession>A0ABW2QXL3</accession>
<evidence type="ECO:0000256" key="5">
    <source>
        <dbReference type="ARBA" id="ARBA00022553"/>
    </source>
</evidence>
<evidence type="ECO:0000313" key="20">
    <source>
        <dbReference type="EMBL" id="MFC7419594.1"/>
    </source>
</evidence>
<dbReference type="Pfam" id="PF02518">
    <property type="entry name" value="HATPase_c"/>
    <property type="match status" value="1"/>
</dbReference>
<name>A0ABW2QXL3_9NEIS</name>
<dbReference type="InterPro" id="IPR035965">
    <property type="entry name" value="PAS-like_dom_sf"/>
</dbReference>
<dbReference type="EC" id="2.7.13.3" evidence="3"/>
<organism evidence="20 21">
    <name type="scientific">Iodobacter arcticus</name>
    <dbReference type="NCBI Taxonomy" id="590593"/>
    <lineage>
        <taxon>Bacteria</taxon>
        <taxon>Pseudomonadati</taxon>
        <taxon>Pseudomonadota</taxon>
        <taxon>Betaproteobacteria</taxon>
        <taxon>Neisseriales</taxon>
        <taxon>Chitinibacteraceae</taxon>
        <taxon>Iodobacter</taxon>
    </lineage>
</organism>
<dbReference type="PROSITE" id="PS50894">
    <property type="entry name" value="HPT"/>
    <property type="match status" value="1"/>
</dbReference>
<evidence type="ECO:0000256" key="2">
    <source>
        <dbReference type="ARBA" id="ARBA00004651"/>
    </source>
</evidence>
<dbReference type="CDD" id="cd00082">
    <property type="entry name" value="HisKA"/>
    <property type="match status" value="1"/>
</dbReference>
<dbReference type="RefSeq" id="WP_380187171.1">
    <property type="nucleotide sequence ID" value="NZ_JBHTBQ010000011.1"/>
</dbReference>
<dbReference type="InterPro" id="IPR001789">
    <property type="entry name" value="Sig_transdc_resp-reg_receiver"/>
</dbReference>
<dbReference type="InterPro" id="IPR003661">
    <property type="entry name" value="HisK_dim/P_dom"/>
</dbReference>
<feature type="domain" description="PAC" evidence="18">
    <location>
        <begin position="419"/>
        <end position="469"/>
    </location>
</feature>
<protein>
    <recommendedName>
        <fullName evidence="3">histidine kinase</fullName>
        <ecNumber evidence="3">2.7.13.3</ecNumber>
    </recommendedName>
</protein>
<dbReference type="InterPro" id="IPR005467">
    <property type="entry name" value="His_kinase_dom"/>
</dbReference>
<feature type="domain" description="Response regulatory" evidence="16">
    <location>
        <begin position="726"/>
        <end position="844"/>
    </location>
</feature>
<evidence type="ECO:0000256" key="1">
    <source>
        <dbReference type="ARBA" id="ARBA00000085"/>
    </source>
</evidence>
<gene>
    <name evidence="20" type="ORF">ACFQNF_06840</name>
</gene>
<dbReference type="SUPFAM" id="SSF55785">
    <property type="entry name" value="PYP-like sensor domain (PAS domain)"/>
    <property type="match status" value="3"/>
</dbReference>
<dbReference type="CDD" id="cd00130">
    <property type="entry name" value="PAS"/>
    <property type="match status" value="1"/>
</dbReference>
<comment type="catalytic activity">
    <reaction evidence="1">
        <text>ATP + protein L-histidine = ADP + protein N-phospho-L-histidine.</text>
        <dbReference type="EC" id="2.7.13.3"/>
    </reaction>
</comment>
<dbReference type="PRINTS" id="PR00344">
    <property type="entry name" value="BCTRLSENSOR"/>
</dbReference>
<dbReference type="Gene3D" id="1.10.287.130">
    <property type="match status" value="1"/>
</dbReference>
<keyword evidence="4" id="KW-1003">Cell membrane</keyword>
<dbReference type="Gene3D" id="1.20.120.160">
    <property type="entry name" value="HPT domain"/>
    <property type="match status" value="1"/>
</dbReference>
<dbReference type="SMART" id="SM00387">
    <property type="entry name" value="HATPase_c"/>
    <property type="match status" value="1"/>
</dbReference>
<dbReference type="NCBIfam" id="TIGR00229">
    <property type="entry name" value="sensory_box"/>
    <property type="match status" value="2"/>
</dbReference>
<keyword evidence="7" id="KW-0547">Nucleotide-binding</keyword>
<evidence type="ECO:0000259" key="18">
    <source>
        <dbReference type="PROSITE" id="PS50113"/>
    </source>
</evidence>